<dbReference type="EMBL" id="JAUZQC010000018">
    <property type="protein sequence ID" value="KAK5854591.1"/>
    <property type="molecule type" value="Genomic_DNA"/>
</dbReference>
<comment type="caution">
    <text evidence="2">The sequence shown here is derived from an EMBL/GenBank/DDBJ whole genome shotgun (WGS) entry which is preliminary data.</text>
</comment>
<dbReference type="AlphaFoldDB" id="A0AAN8A9D5"/>
<dbReference type="Proteomes" id="UP001346869">
    <property type="component" value="Unassembled WGS sequence"/>
</dbReference>
<evidence type="ECO:0000256" key="1">
    <source>
        <dbReference type="SAM" id="MobiDB-lite"/>
    </source>
</evidence>
<evidence type="ECO:0000313" key="2">
    <source>
        <dbReference type="EMBL" id="KAK5854591.1"/>
    </source>
</evidence>
<organism evidence="2 3">
    <name type="scientific">Eleginops maclovinus</name>
    <name type="common">Patagonian blennie</name>
    <name type="synonym">Eleginus maclovinus</name>
    <dbReference type="NCBI Taxonomy" id="56733"/>
    <lineage>
        <taxon>Eukaryota</taxon>
        <taxon>Metazoa</taxon>
        <taxon>Chordata</taxon>
        <taxon>Craniata</taxon>
        <taxon>Vertebrata</taxon>
        <taxon>Euteleostomi</taxon>
        <taxon>Actinopterygii</taxon>
        <taxon>Neopterygii</taxon>
        <taxon>Teleostei</taxon>
        <taxon>Neoteleostei</taxon>
        <taxon>Acanthomorphata</taxon>
        <taxon>Eupercaria</taxon>
        <taxon>Perciformes</taxon>
        <taxon>Notothenioidei</taxon>
        <taxon>Eleginopidae</taxon>
        <taxon>Eleginops</taxon>
    </lineage>
</organism>
<sequence>MFVPLLHAPPPPHPLPILTSYANSFHSSLVSHSSLFHLLNPATGPGMEQGERQECGSQSEPRTQNKEGRT</sequence>
<accession>A0AAN8A9D5</accession>
<reference evidence="2 3" key="1">
    <citation type="journal article" date="2023" name="Genes (Basel)">
        <title>Chromosome-Level Genome Assembly and Circadian Gene Repertoire of the Patagonia Blennie Eleginops maclovinus-The Closest Ancestral Proxy of Antarctic Cryonotothenioids.</title>
        <authorList>
            <person name="Cheng C.C."/>
            <person name="Rivera-Colon A.G."/>
            <person name="Minhas B.F."/>
            <person name="Wilson L."/>
            <person name="Rayamajhi N."/>
            <person name="Vargas-Chacoff L."/>
            <person name="Catchen J.M."/>
        </authorList>
    </citation>
    <scope>NUCLEOTIDE SEQUENCE [LARGE SCALE GENOMIC DNA]</scope>
    <source>
        <strain evidence="2">JMC-PN-2008</strain>
    </source>
</reference>
<gene>
    <name evidence="2" type="ORF">PBY51_004772</name>
</gene>
<protein>
    <submittedName>
        <fullName evidence="2">Uncharacterized protein</fullName>
    </submittedName>
</protein>
<reference evidence="2 3" key="2">
    <citation type="journal article" date="2023" name="Mol. Biol. Evol.">
        <title>Genomics of Secondarily Temperate Adaptation in the Only Non-Antarctic Icefish.</title>
        <authorList>
            <person name="Rivera-Colon A.G."/>
            <person name="Rayamajhi N."/>
            <person name="Minhas B.F."/>
            <person name="Madrigal G."/>
            <person name="Bilyk K.T."/>
            <person name="Yoon V."/>
            <person name="Hune M."/>
            <person name="Gregory S."/>
            <person name="Cheng C.H.C."/>
            <person name="Catchen J.M."/>
        </authorList>
    </citation>
    <scope>NUCLEOTIDE SEQUENCE [LARGE SCALE GENOMIC DNA]</scope>
    <source>
        <strain evidence="2">JMC-PN-2008</strain>
    </source>
</reference>
<keyword evidence="3" id="KW-1185">Reference proteome</keyword>
<name>A0AAN8A9D5_ELEMC</name>
<proteinExistence type="predicted"/>
<feature type="region of interest" description="Disordered" evidence="1">
    <location>
        <begin position="40"/>
        <end position="70"/>
    </location>
</feature>
<evidence type="ECO:0000313" key="3">
    <source>
        <dbReference type="Proteomes" id="UP001346869"/>
    </source>
</evidence>